<dbReference type="CDD" id="cd13123">
    <property type="entry name" value="MATE_MurJ_like"/>
    <property type="match status" value="1"/>
</dbReference>
<feature type="transmembrane region" description="Helical" evidence="10">
    <location>
        <begin position="389"/>
        <end position="406"/>
    </location>
</feature>
<feature type="transmembrane region" description="Helical" evidence="10">
    <location>
        <begin position="357"/>
        <end position="377"/>
    </location>
</feature>
<reference evidence="12 13" key="1">
    <citation type="submission" date="2019-06" db="EMBL/GenBank/DDBJ databases">
        <title>Draft genome of Aliikangiella marina GYP-15.</title>
        <authorList>
            <person name="Wang G."/>
        </authorList>
    </citation>
    <scope>NUCLEOTIDE SEQUENCE [LARGE SCALE GENOMIC DNA]</scope>
    <source>
        <strain evidence="12 13">GYP-15</strain>
    </source>
</reference>
<keyword evidence="5 10" id="KW-0573">Peptidoglycan synthesis</keyword>
<accession>A0A545THX2</accession>
<dbReference type="GO" id="GO:0015648">
    <property type="term" value="F:lipid-linked peptidoglycan transporter activity"/>
    <property type="evidence" value="ECO:0007669"/>
    <property type="project" value="UniProtKB-UniRule"/>
</dbReference>
<dbReference type="Pfam" id="PF03023">
    <property type="entry name" value="MurJ"/>
    <property type="match status" value="1"/>
</dbReference>
<dbReference type="PANTHER" id="PTHR47019">
    <property type="entry name" value="LIPID II FLIPPASE MURJ"/>
    <property type="match status" value="1"/>
</dbReference>
<evidence type="ECO:0000256" key="9">
    <source>
        <dbReference type="ARBA" id="ARBA00061532"/>
    </source>
</evidence>
<dbReference type="GO" id="GO:0005886">
    <property type="term" value="C:plasma membrane"/>
    <property type="evidence" value="ECO:0007669"/>
    <property type="project" value="UniProtKB-SubCell"/>
</dbReference>
<dbReference type="GO" id="GO:0071555">
    <property type="term" value="P:cell wall organization"/>
    <property type="evidence" value="ECO:0007669"/>
    <property type="project" value="UniProtKB-UniRule"/>
</dbReference>
<keyword evidence="6 10" id="KW-1133">Transmembrane helix</keyword>
<keyword evidence="4 10" id="KW-0133">Cell shape</keyword>
<dbReference type="HAMAP" id="MF_02078">
    <property type="entry name" value="MurJ_MviN"/>
    <property type="match status" value="1"/>
</dbReference>
<comment type="subcellular location">
    <subcellularLocation>
        <location evidence="10">Cell inner membrane</location>
        <topology evidence="10">Multi-pass membrane protein</topology>
    </subcellularLocation>
    <subcellularLocation>
        <location evidence="1">Cell membrane</location>
        <topology evidence="1">Multi-pass membrane protein</topology>
    </subcellularLocation>
</comment>
<name>A0A545THX2_9GAMM</name>
<keyword evidence="3 10" id="KW-0812">Transmembrane</keyword>
<evidence type="ECO:0000256" key="5">
    <source>
        <dbReference type="ARBA" id="ARBA00022984"/>
    </source>
</evidence>
<feature type="transmembrane region" description="Helical" evidence="10">
    <location>
        <begin position="451"/>
        <end position="469"/>
    </location>
</feature>
<feature type="transmembrane region" description="Helical" evidence="10">
    <location>
        <begin position="135"/>
        <end position="156"/>
    </location>
</feature>
<feature type="transmembrane region" description="Helical" evidence="10">
    <location>
        <begin position="93"/>
        <end position="115"/>
    </location>
</feature>
<dbReference type="InterPro" id="IPR004268">
    <property type="entry name" value="MurJ"/>
</dbReference>
<comment type="caution">
    <text evidence="12">The sequence shown here is derived from an EMBL/GenBank/DDBJ whole genome shotgun (WGS) entry which is preliminary data.</text>
</comment>
<protein>
    <recommendedName>
        <fullName evidence="10">Probable lipid II flippase MurJ</fullName>
    </recommendedName>
</protein>
<dbReference type="Proteomes" id="UP000317839">
    <property type="component" value="Unassembled WGS sequence"/>
</dbReference>
<evidence type="ECO:0000256" key="1">
    <source>
        <dbReference type="ARBA" id="ARBA00004651"/>
    </source>
</evidence>
<evidence type="ECO:0000313" key="12">
    <source>
        <dbReference type="EMBL" id="TQV76823.1"/>
    </source>
</evidence>
<evidence type="ECO:0000256" key="3">
    <source>
        <dbReference type="ARBA" id="ARBA00022692"/>
    </source>
</evidence>
<dbReference type="PANTHER" id="PTHR47019:SF1">
    <property type="entry name" value="LIPID II FLIPPASE MURJ"/>
    <property type="match status" value="1"/>
</dbReference>
<sequence length="512" mass="56247">MSKQLLKSGIIVSAMTFLSRILGLVRDIVMTYVLGAEWATDVFLVAQKIPNFLRRLFAEGAFSQAFVPVLAEYQTNKTVQDVKRLIAETAGTLGAILLVVAILGVIGSPVLVTLFGPGFIGKEQEFELASLMLKITFPYILFISLTAFCGSVLNSVGRFGIPAFTPVLLNVSIISAAIIVTPAIEEKTALALAWGVFVAGVVQLLLQLPFLWKEGLLARPRWGWDSPGVQKILTLMGPALFGVSVGQINLLLDTILASFLERGSITWLYVSDRMLEFPLGIFAIAISTVILPSLSRQHASDDKAEFNRTFNWGLRLVFLIGIPATIGLFMMAEPIILTVFQNGKFGLNDAYLASLSLKAYIVGLLGFMLIKVLATGFYSRQDTKTPVKIAIIAMVTNMVFNLILFFPLKHVGLALATAISAIVNASLLFINLKRIGVFIADGRWNSWFAKLALANLVLVGFIFLVMAPTQDWQNWDVWQRVWNMVILVFGSIGVYALTLFAARVRMSDLRQT</sequence>
<dbReference type="RefSeq" id="WP_142888183.1">
    <property type="nucleotide sequence ID" value="NZ_VIKR01000001.1"/>
</dbReference>
<feature type="transmembrane region" description="Helical" evidence="10">
    <location>
        <begin position="232"/>
        <end position="257"/>
    </location>
</feature>
<dbReference type="AlphaFoldDB" id="A0A545THX2"/>
<evidence type="ECO:0000256" key="4">
    <source>
        <dbReference type="ARBA" id="ARBA00022960"/>
    </source>
</evidence>
<dbReference type="UniPathway" id="UPA00219"/>
<feature type="transmembrane region" description="Helical" evidence="10">
    <location>
        <begin position="190"/>
        <end position="212"/>
    </location>
</feature>
<keyword evidence="2 10" id="KW-1003">Cell membrane</keyword>
<feature type="transmembrane region" description="Helical" evidence="10">
    <location>
        <begin position="412"/>
        <end position="430"/>
    </location>
</feature>
<comment type="similarity">
    <text evidence="9 10 11">Belongs to the MurJ/MviN family.</text>
</comment>
<dbReference type="GO" id="GO:0009252">
    <property type="term" value="P:peptidoglycan biosynthetic process"/>
    <property type="evidence" value="ECO:0007669"/>
    <property type="project" value="UniProtKB-UniRule"/>
</dbReference>
<dbReference type="OrthoDB" id="9816572at2"/>
<dbReference type="PRINTS" id="PR01806">
    <property type="entry name" value="VIRFACTRMVIN"/>
</dbReference>
<evidence type="ECO:0000256" key="10">
    <source>
        <dbReference type="HAMAP-Rule" id="MF_02078"/>
    </source>
</evidence>
<evidence type="ECO:0000256" key="8">
    <source>
        <dbReference type="ARBA" id="ARBA00060041"/>
    </source>
</evidence>
<dbReference type="GO" id="GO:0008360">
    <property type="term" value="P:regulation of cell shape"/>
    <property type="evidence" value="ECO:0007669"/>
    <property type="project" value="UniProtKB-UniRule"/>
</dbReference>
<feature type="transmembrane region" description="Helical" evidence="10">
    <location>
        <begin position="316"/>
        <end position="337"/>
    </location>
</feature>
<dbReference type="InterPro" id="IPR051050">
    <property type="entry name" value="Lipid_II_flippase_MurJ/MviN"/>
</dbReference>
<evidence type="ECO:0000256" key="7">
    <source>
        <dbReference type="ARBA" id="ARBA00023136"/>
    </source>
</evidence>
<organism evidence="12 13">
    <name type="scientific">Aliikangiella marina</name>
    <dbReference type="NCBI Taxonomy" id="1712262"/>
    <lineage>
        <taxon>Bacteria</taxon>
        <taxon>Pseudomonadati</taxon>
        <taxon>Pseudomonadota</taxon>
        <taxon>Gammaproteobacteria</taxon>
        <taxon>Oceanospirillales</taxon>
        <taxon>Pleioneaceae</taxon>
        <taxon>Aliikangiella</taxon>
    </lineage>
</organism>
<dbReference type="GO" id="GO:0034204">
    <property type="term" value="P:lipid translocation"/>
    <property type="evidence" value="ECO:0007669"/>
    <property type="project" value="TreeGrafter"/>
</dbReference>
<evidence type="ECO:0000256" key="2">
    <source>
        <dbReference type="ARBA" id="ARBA00022475"/>
    </source>
</evidence>
<evidence type="ECO:0000256" key="11">
    <source>
        <dbReference type="PIRNR" id="PIRNR002869"/>
    </source>
</evidence>
<feature type="transmembrane region" description="Helical" evidence="10">
    <location>
        <begin position="481"/>
        <end position="502"/>
    </location>
</feature>
<keyword evidence="10 11" id="KW-0961">Cell wall biogenesis/degradation</keyword>
<dbReference type="NCBIfam" id="TIGR01695">
    <property type="entry name" value="murJ_mviN"/>
    <property type="match status" value="1"/>
</dbReference>
<comment type="function">
    <text evidence="8 10 11">Involved in peptidoglycan biosynthesis. Transports lipid-linked peptidoglycan precursors from the inner to the outer leaflet of the cytoplasmic membrane.</text>
</comment>
<keyword evidence="7 10" id="KW-0472">Membrane</keyword>
<feature type="transmembrane region" description="Helical" evidence="10">
    <location>
        <begin position="277"/>
        <end position="295"/>
    </location>
</feature>
<dbReference type="PIRSF" id="PIRSF002869">
    <property type="entry name" value="MviN"/>
    <property type="match status" value="1"/>
</dbReference>
<feature type="transmembrane region" description="Helical" evidence="10">
    <location>
        <begin position="163"/>
        <end position="184"/>
    </location>
</feature>
<keyword evidence="13" id="KW-1185">Reference proteome</keyword>
<proteinExistence type="inferred from homology"/>
<keyword evidence="10 11" id="KW-0813">Transport</keyword>
<evidence type="ECO:0000256" key="6">
    <source>
        <dbReference type="ARBA" id="ARBA00022989"/>
    </source>
</evidence>
<dbReference type="EMBL" id="VIKR01000001">
    <property type="protein sequence ID" value="TQV76823.1"/>
    <property type="molecule type" value="Genomic_DNA"/>
</dbReference>
<keyword evidence="10" id="KW-0997">Cell inner membrane</keyword>
<evidence type="ECO:0000313" key="13">
    <source>
        <dbReference type="Proteomes" id="UP000317839"/>
    </source>
</evidence>
<comment type="pathway">
    <text evidence="10">Cell wall biogenesis; peptidoglycan biosynthesis.</text>
</comment>
<gene>
    <name evidence="10 12" type="primary">murJ</name>
    <name evidence="12" type="ORF">FLL45_02375</name>
</gene>